<dbReference type="STRING" id="1172190.M947_09215"/>
<organism evidence="2 3">
    <name type="scientific">Sulfurimonas hongkongensis</name>
    <dbReference type="NCBI Taxonomy" id="1172190"/>
    <lineage>
        <taxon>Bacteria</taxon>
        <taxon>Pseudomonadati</taxon>
        <taxon>Campylobacterota</taxon>
        <taxon>Epsilonproteobacteria</taxon>
        <taxon>Campylobacterales</taxon>
        <taxon>Sulfurimonadaceae</taxon>
        <taxon>Sulfurimonas</taxon>
    </lineage>
</organism>
<gene>
    <name evidence="2" type="ORF">M947_09215</name>
</gene>
<proteinExistence type="predicted"/>
<dbReference type="AlphaFoldDB" id="T0JF28"/>
<sequence length="204" mass="23373">MRNQEIDRARLFIYNLLSLLLVENHVKNELPEIKENLKLLSINSFDDDVIEAAASILQNLESGSDDEFYVEYQELFLVPFSSFISLSASYYYEQREGGAMLLKVRDILAKTKIRKDEAHFSAPEDHFGFIFTLAAYLVEQEIKGELDAALQKELFEAVINPFCDEIAYKMMSSDTKIYSYVGAILGNFCNFERSYLDIAKIKAA</sequence>
<dbReference type="SUPFAM" id="SSF89155">
    <property type="entry name" value="TorD-like"/>
    <property type="match status" value="1"/>
</dbReference>
<keyword evidence="1" id="KW-0143">Chaperone</keyword>
<dbReference type="eggNOG" id="COG3381">
    <property type="taxonomic scope" value="Bacteria"/>
</dbReference>
<dbReference type="RefSeq" id="WP_021288091.1">
    <property type="nucleotide sequence ID" value="NZ_AUPZ01000013.1"/>
</dbReference>
<protein>
    <recommendedName>
        <fullName evidence="4">Molecular chaperone TorD</fullName>
    </recommendedName>
</protein>
<comment type="caution">
    <text evidence="2">The sequence shown here is derived from an EMBL/GenBank/DDBJ whole genome shotgun (WGS) entry which is preliminary data.</text>
</comment>
<name>T0JF28_9BACT</name>
<accession>T0JF28</accession>
<evidence type="ECO:0000313" key="2">
    <source>
        <dbReference type="EMBL" id="EQB35452.1"/>
    </source>
</evidence>
<dbReference type="PANTHER" id="PTHR34227:SF11">
    <property type="entry name" value="CHAPERONE PROTEIN TORD"/>
    <property type="match status" value="1"/>
</dbReference>
<dbReference type="InterPro" id="IPR036411">
    <property type="entry name" value="TorD-like_sf"/>
</dbReference>
<dbReference type="Pfam" id="PF02613">
    <property type="entry name" value="Nitrate_red_del"/>
    <property type="match status" value="1"/>
</dbReference>
<evidence type="ECO:0000313" key="3">
    <source>
        <dbReference type="Proteomes" id="UP000015520"/>
    </source>
</evidence>
<keyword evidence="3" id="KW-1185">Reference proteome</keyword>
<evidence type="ECO:0008006" key="4">
    <source>
        <dbReference type="Google" id="ProtNLM"/>
    </source>
</evidence>
<dbReference type="PATRIC" id="fig|1172190.3.peg.1778"/>
<dbReference type="OrthoDB" id="5321442at2"/>
<dbReference type="InterPro" id="IPR050289">
    <property type="entry name" value="TorD/DmsD_chaperones"/>
</dbReference>
<dbReference type="PANTHER" id="PTHR34227">
    <property type="entry name" value="CHAPERONE PROTEIN YCDY"/>
    <property type="match status" value="1"/>
</dbReference>
<dbReference type="InterPro" id="IPR020945">
    <property type="entry name" value="DMSO/NO3_reduct_chaperone"/>
</dbReference>
<reference evidence="2 3" key="1">
    <citation type="submission" date="2013-07" db="EMBL/GenBank/DDBJ databases">
        <title>Sulfurimonas hongkongensis AST-10 Genome Sequencing.</title>
        <authorList>
            <person name="Cai L."/>
            <person name="Zhang T."/>
        </authorList>
    </citation>
    <scope>NUCLEOTIDE SEQUENCE [LARGE SCALE GENOMIC DNA]</scope>
    <source>
        <strain evidence="2 3">AST-10</strain>
    </source>
</reference>
<dbReference type="Proteomes" id="UP000015520">
    <property type="component" value="Unassembled WGS sequence"/>
</dbReference>
<dbReference type="Gene3D" id="1.10.3480.10">
    <property type="entry name" value="TorD-like"/>
    <property type="match status" value="1"/>
</dbReference>
<evidence type="ECO:0000256" key="1">
    <source>
        <dbReference type="ARBA" id="ARBA00023186"/>
    </source>
</evidence>
<dbReference type="EMBL" id="AUPZ01000013">
    <property type="protein sequence ID" value="EQB35452.1"/>
    <property type="molecule type" value="Genomic_DNA"/>
</dbReference>